<feature type="domain" description="MBD" evidence="7">
    <location>
        <begin position="1"/>
        <end position="71"/>
    </location>
</feature>
<dbReference type="InterPro" id="IPR016177">
    <property type="entry name" value="DNA-bd_dom_sf"/>
</dbReference>
<proteinExistence type="predicted"/>
<keyword evidence="2" id="KW-0805">Transcription regulation</keyword>
<feature type="compositionally biased region" description="Basic and acidic residues" evidence="6">
    <location>
        <begin position="98"/>
        <end position="112"/>
    </location>
</feature>
<evidence type="ECO:0000256" key="4">
    <source>
        <dbReference type="ARBA" id="ARBA00023163"/>
    </source>
</evidence>
<dbReference type="PANTHER" id="PTHR34067">
    <property type="entry name" value="OS04G0193200 PROTEIN"/>
    <property type="match status" value="1"/>
</dbReference>
<evidence type="ECO:0000256" key="5">
    <source>
        <dbReference type="ARBA" id="ARBA00023242"/>
    </source>
</evidence>
<dbReference type="AlphaFoldDB" id="A0A3N7HVL0"/>
<protein>
    <recommendedName>
        <fullName evidence="7">MBD domain-containing protein</fullName>
    </recommendedName>
</protein>
<dbReference type="PANTHER" id="PTHR34067:SF24">
    <property type="entry name" value="METHYL-CPG-BINDING DOMAIN-CONTAINING PROTEIN 13"/>
    <property type="match status" value="1"/>
</dbReference>
<reference evidence="8 9" key="1">
    <citation type="journal article" date="2006" name="Science">
        <title>The genome of black cottonwood, Populus trichocarpa (Torr. &amp; Gray).</title>
        <authorList>
            <person name="Tuskan G.A."/>
            <person name="Difazio S."/>
            <person name="Jansson S."/>
            <person name="Bohlmann J."/>
            <person name="Grigoriev I."/>
            <person name="Hellsten U."/>
            <person name="Putnam N."/>
            <person name="Ralph S."/>
            <person name="Rombauts S."/>
            <person name="Salamov A."/>
            <person name="Schein J."/>
            <person name="Sterck L."/>
            <person name="Aerts A."/>
            <person name="Bhalerao R.R."/>
            <person name="Bhalerao R.P."/>
            <person name="Blaudez D."/>
            <person name="Boerjan W."/>
            <person name="Brun A."/>
            <person name="Brunner A."/>
            <person name="Busov V."/>
            <person name="Campbell M."/>
            <person name="Carlson J."/>
            <person name="Chalot M."/>
            <person name="Chapman J."/>
            <person name="Chen G.L."/>
            <person name="Cooper D."/>
            <person name="Coutinho P.M."/>
            <person name="Couturier J."/>
            <person name="Covert S."/>
            <person name="Cronk Q."/>
            <person name="Cunningham R."/>
            <person name="Davis J."/>
            <person name="Degroeve S."/>
            <person name="Dejardin A."/>
            <person name="Depamphilis C."/>
            <person name="Detter J."/>
            <person name="Dirks B."/>
            <person name="Dubchak I."/>
            <person name="Duplessis S."/>
            <person name="Ehlting J."/>
            <person name="Ellis B."/>
            <person name="Gendler K."/>
            <person name="Goodstein D."/>
            <person name="Gribskov M."/>
            <person name="Grimwood J."/>
            <person name="Groover A."/>
            <person name="Gunter L."/>
            <person name="Hamberger B."/>
            <person name="Heinze B."/>
            <person name="Helariutta Y."/>
            <person name="Henrissat B."/>
            <person name="Holligan D."/>
            <person name="Holt R."/>
            <person name="Huang W."/>
            <person name="Islam-Faridi N."/>
            <person name="Jones S."/>
            <person name="Jones-Rhoades M."/>
            <person name="Jorgensen R."/>
            <person name="Joshi C."/>
            <person name="Kangasjarvi J."/>
            <person name="Karlsson J."/>
            <person name="Kelleher C."/>
            <person name="Kirkpatrick R."/>
            <person name="Kirst M."/>
            <person name="Kohler A."/>
            <person name="Kalluri U."/>
            <person name="Larimer F."/>
            <person name="Leebens-Mack J."/>
            <person name="Leple J.C."/>
            <person name="Locascio P."/>
            <person name="Lou Y."/>
            <person name="Lucas S."/>
            <person name="Martin F."/>
            <person name="Montanini B."/>
            <person name="Napoli C."/>
            <person name="Nelson D.R."/>
            <person name="Nelson C."/>
            <person name="Nieminen K."/>
            <person name="Nilsson O."/>
            <person name="Pereda V."/>
            <person name="Peter G."/>
            <person name="Philippe R."/>
            <person name="Pilate G."/>
            <person name="Poliakov A."/>
            <person name="Razumovskaya J."/>
            <person name="Richardson P."/>
            <person name="Rinaldi C."/>
            <person name="Ritland K."/>
            <person name="Rouze P."/>
            <person name="Ryaboy D."/>
            <person name="Schmutz J."/>
            <person name="Schrader J."/>
            <person name="Segerman B."/>
            <person name="Shin H."/>
            <person name="Siddiqui A."/>
            <person name="Sterky F."/>
            <person name="Terry A."/>
            <person name="Tsai C.J."/>
            <person name="Uberbacher E."/>
            <person name="Unneberg P."/>
            <person name="Vahala J."/>
            <person name="Wall K."/>
            <person name="Wessler S."/>
            <person name="Yang G."/>
            <person name="Yin T."/>
            <person name="Douglas C."/>
            <person name="Marra M."/>
            <person name="Sandberg G."/>
            <person name="Van de Peer Y."/>
            <person name="Rokhsar D."/>
        </authorList>
    </citation>
    <scope>NUCLEOTIDE SEQUENCE [LARGE SCALE GENOMIC DNA]</scope>
    <source>
        <strain evidence="9">cv. Nisqually</strain>
    </source>
</reference>
<dbReference type="InterPro" id="IPR038945">
    <property type="entry name" value="MBD13-like"/>
</dbReference>
<evidence type="ECO:0000313" key="8">
    <source>
        <dbReference type="EMBL" id="RQP01045.1"/>
    </source>
</evidence>
<dbReference type="PROSITE" id="PS50982">
    <property type="entry name" value="MBD"/>
    <property type="match status" value="1"/>
</dbReference>
<accession>A0A3N7HVL0</accession>
<keyword evidence="9" id="KW-1185">Reference proteome</keyword>
<dbReference type="GO" id="GO:0003677">
    <property type="term" value="F:DNA binding"/>
    <property type="evidence" value="ECO:0007669"/>
    <property type="project" value="UniProtKB-KW"/>
</dbReference>
<evidence type="ECO:0000256" key="2">
    <source>
        <dbReference type="ARBA" id="ARBA00023015"/>
    </source>
</evidence>
<dbReference type="Pfam" id="PF01429">
    <property type="entry name" value="MBD"/>
    <property type="match status" value="1"/>
</dbReference>
<evidence type="ECO:0000256" key="3">
    <source>
        <dbReference type="ARBA" id="ARBA00023125"/>
    </source>
</evidence>
<dbReference type="CDD" id="cd00122">
    <property type="entry name" value="MBD"/>
    <property type="match status" value="1"/>
</dbReference>
<keyword evidence="3" id="KW-0238">DNA-binding</keyword>
<dbReference type="SUPFAM" id="SSF54171">
    <property type="entry name" value="DNA-binding domain"/>
    <property type="match status" value="1"/>
</dbReference>
<feature type="compositionally biased region" description="Basic and acidic residues" evidence="6">
    <location>
        <begin position="659"/>
        <end position="670"/>
    </location>
</feature>
<dbReference type="InterPro" id="IPR001739">
    <property type="entry name" value="Methyl_CpG_DNA-bd"/>
</dbReference>
<evidence type="ECO:0000313" key="9">
    <source>
        <dbReference type="Proteomes" id="UP000006729"/>
    </source>
</evidence>
<evidence type="ECO:0000256" key="1">
    <source>
        <dbReference type="ARBA" id="ARBA00004123"/>
    </source>
</evidence>
<feature type="region of interest" description="Disordered" evidence="6">
    <location>
        <begin position="95"/>
        <end position="124"/>
    </location>
</feature>
<feature type="region of interest" description="Disordered" evidence="6">
    <location>
        <begin position="646"/>
        <end position="670"/>
    </location>
</feature>
<comment type="subcellular location">
    <subcellularLocation>
        <location evidence="1">Nucleus</location>
    </subcellularLocation>
</comment>
<name>A0A3N7HVL0_POPTR</name>
<sequence length="670" mass="72725">MGDPKSDDWLPEGWRVEVKVRNSGKKDKFYFPPTGGFRFNSKIEVSRYLNGSHPKSEEKVGSNDQWSSNKVVIEKTVPEGLPLGWTKEIKVTKKGGRIRRDPSPAVAEKQDLEVNETPSPVTGDQSLKACEIAKHEQILNSASTGECIIVSEHTSDQYESVAKKQKLEVNRTQSSIISDHSLKSCKIAKDEQTLSLASAGEYTAVSEHTSDQCVSATKKQQLTVDRNPSSIISDQSLKSCEISKDKQILPSASTGECTAVSKHTLIQCGVGAESSSSEFPEAKGSNRTEEKCDFVRTSFVEDPSRGVPEDKLLLEVGETRKEIKRAGLRKSKNKNDINLPRRASKRLAGIPLAPTPELKAITRVRRAAVEPGNEIIASTSEQASCGELDTELNTKNAFDTSKSTERPVESNESKHGIVDMEHAGKAGSGKERNEKHECAVISSPGKLASAEHGGKIETANNSGEKPGLPFGLPLEELWQDPCIAFAIKTLTGAPVDSDSIKVSPGSSNNEFVGMAVLDEHAGKEDIGNNGNLFIPEHARGVETSSKADEKPVSPLNLPFADAWSDPCIEFAIKTLTGAIPLDFDVIQDCLPQQAGSLQQQQSSGFTLPNVGEFCQAEFLCQQFGTSEKPSFNQAAMVGPALPHTKHANLGYSAGPSRRLHSEERSNKRRR</sequence>
<keyword evidence="5" id="KW-0539">Nucleus</keyword>
<gene>
    <name evidence="8" type="ORF">POPTR_015G140100</name>
</gene>
<evidence type="ECO:0000256" key="6">
    <source>
        <dbReference type="SAM" id="MobiDB-lite"/>
    </source>
</evidence>
<organism evidence="8 9">
    <name type="scientific">Populus trichocarpa</name>
    <name type="common">Western balsam poplar</name>
    <name type="synonym">Populus balsamifera subsp. trichocarpa</name>
    <dbReference type="NCBI Taxonomy" id="3694"/>
    <lineage>
        <taxon>Eukaryota</taxon>
        <taxon>Viridiplantae</taxon>
        <taxon>Streptophyta</taxon>
        <taxon>Embryophyta</taxon>
        <taxon>Tracheophyta</taxon>
        <taxon>Spermatophyta</taxon>
        <taxon>Magnoliopsida</taxon>
        <taxon>eudicotyledons</taxon>
        <taxon>Gunneridae</taxon>
        <taxon>Pentapetalae</taxon>
        <taxon>rosids</taxon>
        <taxon>fabids</taxon>
        <taxon>Malpighiales</taxon>
        <taxon>Salicaceae</taxon>
        <taxon>Saliceae</taxon>
        <taxon>Populus</taxon>
    </lineage>
</organism>
<dbReference type="GO" id="GO:0005634">
    <property type="term" value="C:nucleus"/>
    <property type="evidence" value="ECO:0007669"/>
    <property type="project" value="UniProtKB-SubCell"/>
</dbReference>
<evidence type="ECO:0000259" key="7">
    <source>
        <dbReference type="PROSITE" id="PS50982"/>
    </source>
</evidence>
<keyword evidence="4" id="KW-0804">Transcription</keyword>
<dbReference type="EMBL" id="CM009304">
    <property type="protein sequence ID" value="RQP01045.1"/>
    <property type="molecule type" value="Genomic_DNA"/>
</dbReference>
<dbReference type="Proteomes" id="UP000006729">
    <property type="component" value="Chromosome 15"/>
</dbReference>
<dbReference type="Gene3D" id="3.30.890.10">
    <property type="entry name" value="Methyl-cpg-binding Protein 2, Chain A"/>
    <property type="match status" value="1"/>
</dbReference>